<keyword evidence="5" id="KW-1185">Reference proteome</keyword>
<evidence type="ECO:0000256" key="2">
    <source>
        <dbReference type="SAM" id="MobiDB-lite"/>
    </source>
</evidence>
<evidence type="ECO:0000259" key="3">
    <source>
        <dbReference type="SMART" id="SM00906"/>
    </source>
</evidence>
<dbReference type="EMBL" id="JAPQKO010000002">
    <property type="protein sequence ID" value="KAJ5180857.1"/>
    <property type="molecule type" value="Genomic_DNA"/>
</dbReference>
<accession>A0A9W9IN53</accession>
<gene>
    <name evidence="4" type="ORF">N7492_004067</name>
</gene>
<feature type="domain" description="Xylanolytic transcriptional activator regulatory" evidence="3">
    <location>
        <begin position="235"/>
        <end position="310"/>
    </location>
</feature>
<dbReference type="GO" id="GO:0008270">
    <property type="term" value="F:zinc ion binding"/>
    <property type="evidence" value="ECO:0007669"/>
    <property type="project" value="InterPro"/>
</dbReference>
<feature type="region of interest" description="Disordered" evidence="2">
    <location>
        <begin position="1"/>
        <end position="42"/>
    </location>
</feature>
<reference evidence="4" key="1">
    <citation type="submission" date="2022-11" db="EMBL/GenBank/DDBJ databases">
        <authorList>
            <person name="Petersen C."/>
        </authorList>
    </citation>
    <scope>NUCLEOTIDE SEQUENCE</scope>
    <source>
        <strain evidence="4">IBT 21917</strain>
    </source>
</reference>
<feature type="compositionally biased region" description="Basic and acidic residues" evidence="2">
    <location>
        <begin position="610"/>
        <end position="619"/>
    </location>
</feature>
<evidence type="ECO:0000313" key="4">
    <source>
        <dbReference type="EMBL" id="KAJ5180857.1"/>
    </source>
</evidence>
<dbReference type="Pfam" id="PF04082">
    <property type="entry name" value="Fungal_trans"/>
    <property type="match status" value="1"/>
</dbReference>
<dbReference type="PANTHER" id="PTHR47425:SF1">
    <property type="entry name" value="MISCELLANEOUS ZN(II)2CYS6 TRANSCRIPTION FACTOR (EUROFUNG)"/>
    <property type="match status" value="1"/>
</dbReference>
<comment type="caution">
    <text evidence="4">The sequence shown here is derived from an EMBL/GenBank/DDBJ whole genome shotgun (WGS) entry which is preliminary data.</text>
</comment>
<dbReference type="PANTHER" id="PTHR47425">
    <property type="entry name" value="FARB-RELATED"/>
    <property type="match status" value="1"/>
</dbReference>
<dbReference type="InterPro" id="IPR052761">
    <property type="entry name" value="Fungal_Detox/Toxin_TFs"/>
</dbReference>
<dbReference type="GO" id="GO:0006351">
    <property type="term" value="P:DNA-templated transcription"/>
    <property type="evidence" value="ECO:0007669"/>
    <property type="project" value="InterPro"/>
</dbReference>
<sequence>MSLSPNSNALALKRKLQQADHRPELATKRRHPSGYNPQAPWLSDATPRGGWRTIGDPAVHSSLPLANMVSAVQDLIDPDFDPLTAILDEEPRFLKPLPDRIAPEDLEFLRFRGALSIPETTLRNELLRAYIQWVHSFMPVLNLQEFLRCVAENDPDGKISILLFQAVMFVGTAFVDLEHLQAAGYATRKSARNAFFTRLRLLYSLDCEEDRIVILQTVLLMTYWSDPENSLQRDIWDWIGVCNTQAHSIGLNQDSTSANDIDARTRRLRTRLWWCMYSRDRLIAMGMRRPLQVNEGTSSVPILKLEDFDFEPFSESAVALFHCRQLEDVSRQKRLATMFIEKVKLCQCIGRVLFAQYAPSQRQFGATDRTTVTLVPRQASDSEFTRCTQKLDTWLNSLPKDAQYIPSSRGDFRNGEDVLLLHGAMLRMLYHATSSALHRPWAAASKDESKSRTEWRNTARKKLHDAATGITHIIQGLNQLNLTRFLPQSGVTVILPAAVAHLSNSMSENPAVRESGIYNFQRCIQVLHCLKDIYPAANMEFQNLEAAVKVQSGSCNSNTFFQIMQYNFDTPNEPRKSSNTDLAPISHSGQPPEDGPSQSPNKHTPSPKEPSPHEHENQQQRKPSMEISNEITHLNRRPFPNDFDDHYATTDSAENPFTFFSVDFDAFSNVENNPPETLDVSLSDHDLENTDWTQALFKCTSLPKLDGTTTFDERPRTQSVSYSQNDQKQYPFNFDLDEDHDHGTLRHQSISLGNAGITGDLDRDLGFQTGDETF</sequence>
<evidence type="ECO:0000313" key="5">
    <source>
        <dbReference type="Proteomes" id="UP001146351"/>
    </source>
</evidence>
<reference evidence="4" key="2">
    <citation type="journal article" date="2023" name="IMA Fungus">
        <title>Comparative genomic study of the Penicillium genus elucidates a diverse pangenome and 15 lateral gene transfer events.</title>
        <authorList>
            <person name="Petersen C."/>
            <person name="Sorensen T."/>
            <person name="Nielsen M.R."/>
            <person name="Sondergaard T.E."/>
            <person name="Sorensen J.L."/>
            <person name="Fitzpatrick D.A."/>
            <person name="Frisvad J.C."/>
            <person name="Nielsen K.L."/>
        </authorList>
    </citation>
    <scope>NUCLEOTIDE SEQUENCE</scope>
    <source>
        <strain evidence="4">IBT 21917</strain>
    </source>
</reference>
<proteinExistence type="predicted"/>
<dbReference type="AlphaFoldDB" id="A0A9W9IN53"/>
<name>A0A9W9IN53_9EURO</name>
<feature type="region of interest" description="Disordered" evidence="2">
    <location>
        <begin position="571"/>
        <end position="624"/>
    </location>
</feature>
<feature type="compositionally biased region" description="Basic and acidic residues" evidence="2">
    <location>
        <begin position="17"/>
        <end position="27"/>
    </location>
</feature>
<dbReference type="CDD" id="cd12148">
    <property type="entry name" value="fungal_TF_MHR"/>
    <property type="match status" value="1"/>
</dbReference>
<organism evidence="4 5">
    <name type="scientific">Penicillium capsulatum</name>
    <dbReference type="NCBI Taxonomy" id="69766"/>
    <lineage>
        <taxon>Eukaryota</taxon>
        <taxon>Fungi</taxon>
        <taxon>Dikarya</taxon>
        <taxon>Ascomycota</taxon>
        <taxon>Pezizomycotina</taxon>
        <taxon>Eurotiomycetes</taxon>
        <taxon>Eurotiomycetidae</taxon>
        <taxon>Eurotiales</taxon>
        <taxon>Aspergillaceae</taxon>
        <taxon>Penicillium</taxon>
    </lineage>
</organism>
<dbReference type="OrthoDB" id="4451586at2759"/>
<dbReference type="InterPro" id="IPR007219">
    <property type="entry name" value="XnlR_reg_dom"/>
</dbReference>
<dbReference type="Proteomes" id="UP001146351">
    <property type="component" value="Unassembled WGS sequence"/>
</dbReference>
<keyword evidence="1" id="KW-0539">Nucleus</keyword>
<dbReference type="GO" id="GO:0003677">
    <property type="term" value="F:DNA binding"/>
    <property type="evidence" value="ECO:0007669"/>
    <property type="project" value="InterPro"/>
</dbReference>
<evidence type="ECO:0000256" key="1">
    <source>
        <dbReference type="ARBA" id="ARBA00023242"/>
    </source>
</evidence>
<protein>
    <recommendedName>
        <fullName evidence="3">Xylanolytic transcriptional activator regulatory domain-containing protein</fullName>
    </recommendedName>
</protein>
<dbReference type="SMART" id="SM00906">
    <property type="entry name" value="Fungal_trans"/>
    <property type="match status" value="1"/>
</dbReference>